<accession>A0A6A6KL16</accession>
<feature type="region of interest" description="Disordered" evidence="1">
    <location>
        <begin position="1"/>
        <end position="25"/>
    </location>
</feature>
<dbReference type="EMBL" id="JAAGAX010000016">
    <property type="protein sequence ID" value="KAF2289612.1"/>
    <property type="molecule type" value="Genomic_DNA"/>
</dbReference>
<dbReference type="UniPathway" id="UPA00143"/>
<reference evidence="2 3" key="1">
    <citation type="journal article" date="2020" name="Mol. Plant">
        <title>The Chromosome-Based Rubber Tree Genome Provides New Insights into Spurge Genome Evolution and Rubber Biosynthesis.</title>
        <authorList>
            <person name="Liu J."/>
            <person name="Shi C."/>
            <person name="Shi C.C."/>
            <person name="Li W."/>
            <person name="Zhang Q.J."/>
            <person name="Zhang Y."/>
            <person name="Li K."/>
            <person name="Lu H.F."/>
            <person name="Shi C."/>
            <person name="Zhu S.T."/>
            <person name="Xiao Z.Y."/>
            <person name="Nan H."/>
            <person name="Yue Y."/>
            <person name="Zhu X.G."/>
            <person name="Wu Y."/>
            <person name="Hong X.N."/>
            <person name="Fan G.Y."/>
            <person name="Tong Y."/>
            <person name="Zhang D."/>
            <person name="Mao C.L."/>
            <person name="Liu Y.L."/>
            <person name="Hao S.J."/>
            <person name="Liu W.Q."/>
            <person name="Lv M.Q."/>
            <person name="Zhang H.B."/>
            <person name="Liu Y."/>
            <person name="Hu-Tang G.R."/>
            <person name="Wang J.P."/>
            <person name="Wang J.H."/>
            <person name="Sun Y.H."/>
            <person name="Ni S.B."/>
            <person name="Chen W.B."/>
            <person name="Zhang X.C."/>
            <person name="Jiao Y.N."/>
            <person name="Eichler E.E."/>
            <person name="Li G.H."/>
            <person name="Liu X."/>
            <person name="Gao L.Z."/>
        </authorList>
    </citation>
    <scope>NUCLEOTIDE SEQUENCE [LARGE SCALE GENOMIC DNA]</scope>
    <source>
        <strain evidence="3">cv. GT1</strain>
        <tissue evidence="2">Leaf</tissue>
    </source>
</reference>
<evidence type="ECO:0000313" key="3">
    <source>
        <dbReference type="Proteomes" id="UP000467840"/>
    </source>
</evidence>
<comment type="caution">
    <text evidence="2">The sequence shown here is derived from an EMBL/GenBank/DDBJ whole genome shotgun (WGS) entry which is preliminary data.</text>
</comment>
<evidence type="ECO:0000313" key="2">
    <source>
        <dbReference type="EMBL" id="KAF2289612.1"/>
    </source>
</evidence>
<dbReference type="PANTHER" id="PTHR31060:SF30">
    <property type="entry name" value="OS07G0668800 PROTEIN"/>
    <property type="match status" value="1"/>
</dbReference>
<protein>
    <submittedName>
        <fullName evidence="2">Uncharacterized protein</fullName>
    </submittedName>
</protein>
<proteinExistence type="predicted"/>
<gene>
    <name evidence="2" type="ORF">GH714_037491</name>
</gene>
<sequence>MRNQEGDKIIRHEEDFDHDGSSDDLSHDVKNGHGILQVAVELGCPQIVVACVNYLEAVPWEEAEEEILRIMPGMGLQAEPILASLQPVNPSTIRRITGDDDAPLLSADDKIKSIVTECVEGLFSRFNNLLDTLFFVESVSEVGTMRSFQSHLSDFSLAYQILSKLEIMLEFVKSWVDASDKILKVAENTS</sequence>
<organism evidence="2 3">
    <name type="scientific">Hevea brasiliensis</name>
    <name type="common">Para rubber tree</name>
    <name type="synonym">Siphonia brasiliensis</name>
    <dbReference type="NCBI Taxonomy" id="3981"/>
    <lineage>
        <taxon>Eukaryota</taxon>
        <taxon>Viridiplantae</taxon>
        <taxon>Streptophyta</taxon>
        <taxon>Embryophyta</taxon>
        <taxon>Tracheophyta</taxon>
        <taxon>Spermatophyta</taxon>
        <taxon>Magnoliopsida</taxon>
        <taxon>eudicotyledons</taxon>
        <taxon>Gunneridae</taxon>
        <taxon>Pentapetalae</taxon>
        <taxon>rosids</taxon>
        <taxon>fabids</taxon>
        <taxon>Malpighiales</taxon>
        <taxon>Euphorbiaceae</taxon>
        <taxon>Crotonoideae</taxon>
        <taxon>Micrandreae</taxon>
        <taxon>Hevea</taxon>
    </lineage>
</organism>
<dbReference type="AlphaFoldDB" id="A0A6A6KL16"/>
<dbReference type="PANTHER" id="PTHR31060">
    <property type="entry name" value="OSJNBA0011J08.25 PROTEIN-RELATED"/>
    <property type="match status" value="1"/>
</dbReference>
<dbReference type="GO" id="GO:0016567">
    <property type="term" value="P:protein ubiquitination"/>
    <property type="evidence" value="ECO:0007669"/>
    <property type="project" value="UniProtKB-UniPathway"/>
</dbReference>
<name>A0A6A6KL16_HEVBR</name>
<evidence type="ECO:0000256" key="1">
    <source>
        <dbReference type="SAM" id="MobiDB-lite"/>
    </source>
</evidence>
<dbReference type="Proteomes" id="UP000467840">
    <property type="component" value="Chromosome 8"/>
</dbReference>
<dbReference type="InterPro" id="IPR038920">
    <property type="entry name" value="At3g05675-like"/>
</dbReference>
<keyword evidence="3" id="KW-1185">Reference proteome</keyword>